<evidence type="ECO:0008006" key="3">
    <source>
        <dbReference type="Google" id="ProtNLM"/>
    </source>
</evidence>
<dbReference type="PANTHER" id="PTHR46177:SF1">
    <property type="entry name" value="INTEGRASE CATALYTIC DOMAIN-CONTAINING PROTEIN"/>
    <property type="match status" value="1"/>
</dbReference>
<proteinExistence type="predicted"/>
<dbReference type="AlphaFoldDB" id="A0AAV5A775"/>
<organism evidence="1 2">
    <name type="scientific">Clathrus columnatus</name>
    <dbReference type="NCBI Taxonomy" id="1419009"/>
    <lineage>
        <taxon>Eukaryota</taxon>
        <taxon>Fungi</taxon>
        <taxon>Dikarya</taxon>
        <taxon>Basidiomycota</taxon>
        <taxon>Agaricomycotina</taxon>
        <taxon>Agaricomycetes</taxon>
        <taxon>Phallomycetidae</taxon>
        <taxon>Phallales</taxon>
        <taxon>Clathraceae</taxon>
        <taxon>Clathrus</taxon>
    </lineage>
</organism>
<dbReference type="EMBL" id="BPWL01000004">
    <property type="protein sequence ID" value="GJJ09094.1"/>
    <property type="molecule type" value="Genomic_DNA"/>
</dbReference>
<evidence type="ECO:0000313" key="1">
    <source>
        <dbReference type="EMBL" id="GJJ09094.1"/>
    </source>
</evidence>
<dbReference type="PANTHER" id="PTHR46177">
    <property type="entry name" value="INTEGRASE CATALYTIC DOMAIN-CONTAINING PROTEIN"/>
    <property type="match status" value="1"/>
</dbReference>
<dbReference type="Proteomes" id="UP001050691">
    <property type="component" value="Unassembled WGS sequence"/>
</dbReference>
<accession>A0AAV5A775</accession>
<evidence type="ECO:0000313" key="2">
    <source>
        <dbReference type="Proteomes" id="UP001050691"/>
    </source>
</evidence>
<gene>
    <name evidence="1" type="ORF">Clacol_003316</name>
</gene>
<sequence length="305" mass="35102">MSTSHNRNPEGRNGRQANYEVKDGEYWAPIIQTYLNQGVKLKDMLAKVQIDHNISMSKHSISRIIQKYELRTARLPCISVEEMKDAIVTITLEDDPLQEWGIRLILEELQMKSIHVPRCIIETVQRQQDPEEARHRWSGNRKIVRKTLFSSGPNEEWCMDGHKKLRDSMGIDVWGICDKYSQLELGLWAIPNACQSQVPVALFLRPVKEQEGVPLQLTGDKGSENGKVSLFQTALQTHFAPALLTEICPPVHLKELKNVLEAWRSGQQNIGYIHGNETHRELGTWLWAKLVQARLDRVRERQAHH</sequence>
<comment type="caution">
    <text evidence="1">The sequence shown here is derived from an EMBL/GenBank/DDBJ whole genome shotgun (WGS) entry which is preliminary data.</text>
</comment>
<protein>
    <recommendedName>
        <fullName evidence="3">Integrase catalytic domain-containing protein</fullName>
    </recommendedName>
</protein>
<keyword evidence="2" id="KW-1185">Reference proteome</keyword>
<reference evidence="1" key="1">
    <citation type="submission" date="2021-10" db="EMBL/GenBank/DDBJ databases">
        <title>De novo Genome Assembly of Clathrus columnatus (Basidiomycota, Fungi) Using Illumina and Nanopore Sequence Data.</title>
        <authorList>
            <person name="Ogiso-Tanaka E."/>
            <person name="Itagaki H."/>
            <person name="Hosoya T."/>
            <person name="Hosaka K."/>
        </authorList>
    </citation>
    <scope>NUCLEOTIDE SEQUENCE</scope>
    <source>
        <strain evidence="1">MO-923</strain>
    </source>
</reference>
<name>A0AAV5A775_9AGAM</name>